<accession>A0A6G0YQK1</accession>
<reference evidence="1 2" key="1">
    <citation type="submission" date="2019-08" db="EMBL/GenBank/DDBJ databases">
        <title>Whole genome of Aphis craccivora.</title>
        <authorList>
            <person name="Voronova N.V."/>
            <person name="Shulinski R.S."/>
            <person name="Bandarenka Y.V."/>
            <person name="Zhorov D.G."/>
            <person name="Warner D."/>
        </authorList>
    </citation>
    <scope>NUCLEOTIDE SEQUENCE [LARGE SCALE GENOMIC DNA]</scope>
    <source>
        <strain evidence="1">180601</strain>
        <tissue evidence="1">Whole Body</tissue>
    </source>
</reference>
<proteinExistence type="predicted"/>
<protein>
    <submittedName>
        <fullName evidence="1">Uncharacterized protein</fullName>
    </submittedName>
</protein>
<organism evidence="1 2">
    <name type="scientific">Aphis craccivora</name>
    <name type="common">Cowpea aphid</name>
    <dbReference type="NCBI Taxonomy" id="307492"/>
    <lineage>
        <taxon>Eukaryota</taxon>
        <taxon>Metazoa</taxon>
        <taxon>Ecdysozoa</taxon>
        <taxon>Arthropoda</taxon>
        <taxon>Hexapoda</taxon>
        <taxon>Insecta</taxon>
        <taxon>Pterygota</taxon>
        <taxon>Neoptera</taxon>
        <taxon>Paraneoptera</taxon>
        <taxon>Hemiptera</taxon>
        <taxon>Sternorrhyncha</taxon>
        <taxon>Aphidomorpha</taxon>
        <taxon>Aphidoidea</taxon>
        <taxon>Aphididae</taxon>
        <taxon>Aphidini</taxon>
        <taxon>Aphis</taxon>
        <taxon>Aphis</taxon>
    </lineage>
</organism>
<dbReference type="Proteomes" id="UP000478052">
    <property type="component" value="Unassembled WGS sequence"/>
</dbReference>
<dbReference type="AlphaFoldDB" id="A0A6G0YQK1"/>
<evidence type="ECO:0000313" key="2">
    <source>
        <dbReference type="Proteomes" id="UP000478052"/>
    </source>
</evidence>
<dbReference type="OrthoDB" id="296065at2759"/>
<sequence>MEGRRTSDEKNSRTSRTRRMDVVAQDIKDIKDNSVFDDVYDREKWRGYVMEVMALNGLTS</sequence>
<evidence type="ECO:0000313" key="1">
    <source>
        <dbReference type="EMBL" id="KAF0759756.1"/>
    </source>
</evidence>
<dbReference type="EMBL" id="VUJU01002897">
    <property type="protein sequence ID" value="KAF0759756.1"/>
    <property type="molecule type" value="Genomic_DNA"/>
</dbReference>
<comment type="caution">
    <text evidence="1">The sequence shown here is derived from an EMBL/GenBank/DDBJ whole genome shotgun (WGS) entry which is preliminary data.</text>
</comment>
<gene>
    <name evidence="1" type="ORF">FWK35_00005751</name>
</gene>
<keyword evidence="2" id="KW-1185">Reference proteome</keyword>
<name>A0A6G0YQK1_APHCR</name>